<evidence type="ECO:0000313" key="2">
    <source>
        <dbReference type="EnsemblPlants" id="cds.evm.model.08.1148"/>
    </source>
</evidence>
<feature type="region of interest" description="Disordered" evidence="1">
    <location>
        <begin position="23"/>
        <end position="43"/>
    </location>
</feature>
<reference evidence="2" key="2">
    <citation type="submission" date="2021-03" db="UniProtKB">
        <authorList>
            <consortium name="EnsemblPlants"/>
        </authorList>
    </citation>
    <scope>IDENTIFICATION</scope>
</reference>
<name>A0A803Q7S0_CANSA</name>
<evidence type="ECO:0000313" key="3">
    <source>
        <dbReference type="Proteomes" id="UP000596661"/>
    </source>
</evidence>
<protein>
    <submittedName>
        <fullName evidence="2">Uncharacterized protein</fullName>
    </submittedName>
</protein>
<dbReference type="Gramene" id="evm.model.08.1148">
    <property type="protein sequence ID" value="cds.evm.model.08.1148"/>
    <property type="gene ID" value="evm.TU.08.1148"/>
</dbReference>
<dbReference type="EMBL" id="UZAU01000705">
    <property type="status" value="NOT_ANNOTATED_CDS"/>
    <property type="molecule type" value="Genomic_DNA"/>
</dbReference>
<sequence>MALPAVNVDQSLAIVVSEFLTTEDLGDGSSSSGPVARVDEGNSQSVMNRLDISNNDNHTVDMLPITQSRCFTINLSSDVPVSIHCDILEMVPPTVAVTIHVHHHVVTEPT</sequence>
<evidence type="ECO:0000256" key="1">
    <source>
        <dbReference type="SAM" id="MobiDB-lite"/>
    </source>
</evidence>
<proteinExistence type="predicted"/>
<keyword evidence="3" id="KW-1185">Reference proteome</keyword>
<organism evidence="2 3">
    <name type="scientific">Cannabis sativa</name>
    <name type="common">Hemp</name>
    <name type="synonym">Marijuana</name>
    <dbReference type="NCBI Taxonomy" id="3483"/>
    <lineage>
        <taxon>Eukaryota</taxon>
        <taxon>Viridiplantae</taxon>
        <taxon>Streptophyta</taxon>
        <taxon>Embryophyta</taxon>
        <taxon>Tracheophyta</taxon>
        <taxon>Spermatophyta</taxon>
        <taxon>Magnoliopsida</taxon>
        <taxon>eudicotyledons</taxon>
        <taxon>Gunneridae</taxon>
        <taxon>Pentapetalae</taxon>
        <taxon>rosids</taxon>
        <taxon>fabids</taxon>
        <taxon>Rosales</taxon>
        <taxon>Cannabaceae</taxon>
        <taxon>Cannabis</taxon>
    </lineage>
</organism>
<dbReference type="EnsemblPlants" id="evm.model.08.1148">
    <property type="protein sequence ID" value="cds.evm.model.08.1148"/>
    <property type="gene ID" value="evm.TU.08.1148"/>
</dbReference>
<reference evidence="2" key="1">
    <citation type="submission" date="2018-11" db="EMBL/GenBank/DDBJ databases">
        <authorList>
            <person name="Grassa J C."/>
        </authorList>
    </citation>
    <scope>NUCLEOTIDE SEQUENCE [LARGE SCALE GENOMIC DNA]</scope>
</reference>
<dbReference type="AlphaFoldDB" id="A0A803Q7S0"/>
<dbReference type="Proteomes" id="UP000596661">
    <property type="component" value="Chromosome 8"/>
</dbReference>
<accession>A0A803Q7S0</accession>